<sequence>MLSQHPPHTPHFAFSTPSYYPRPNTDQSQFMHPNSYHSQSPPPLLSQPQRFPQTMLTNNPLPGPHSFYQNSNRALPNINTNIPGPRKPSLGHPQFGYASPHNQSQPPIQAFPPLLRQSSNSFGNPPFTVGDLTTSISSIALTQESGIPRSHSLQGVVEHTYHSHFPGRPLPQRTVPTIPRSTSVLPPSIPPPPPPFPPSAPNSFPTITPNVHQTTNRPQQQKQQQICLPLPDILTLERAIPDIVAPSTAVASKLVWIKDVLILVSREHNGFCTDASSSVVNPEPLAVPPLPAPVFLQSSGPAKLRDERLRELVEKTALPLLVALAPPSSVLAARKRKQNAKGKEKELVQDGFAKDGLEEVEESDVEEGEDPTGLALYLRACLTASGVFPNQISLSPRNAFREFEAAARKGCGKGWYRLGRDYEAFGDKAHARMCFERGAEGGAGGDVGCVFRIGVAQLFGELNFPSLESASDTNGGVNRYQEQMESAFRMLHRAATLAHSDFPYPTYTLAALILYAILPLSALTTLFPPTMLIVLQSTLAKMPTIPKELLGRVISINVNGFWEEQAETRVKMLERLLLGEAHSLLERGAYLRCPHASVVLGRAYEFGFSWEGDGIGKEVRGGEKWYDPVMSVRYYELASIDAGETLVGAEADLALSKWFLCGSGEGQGGIEKDELKARECAERGARKGLGKAMFAAGYCDEAGIGIPGGRRDLERAKEWYRKALDSGEEEAKGRLEALELESGLAIGTSAMNDNVMLLQGQSQEGSSNDSHPEFGRSMTMPMTTTRMNVGAIRDGNGYGHPDNRPRGGLSEPPSIVGFVDMDVPRVTDSPAPSLASLRQAQDSRRYITKHDASTERGSLPPTTSYETEKPKSSPVPSFGPGPGVMGEPYSMQQDRRGWEQPQQNPLPFQTRQFQDQPRYRLTDPGAGVINGNELAGTRSSSVPAPANRRRASEDDTNGIVPKQQHTPPTRYETFADMGIEGKRAGDKECRVM</sequence>
<dbReference type="SUPFAM" id="SSF81901">
    <property type="entry name" value="HCP-like"/>
    <property type="match status" value="2"/>
</dbReference>
<dbReference type="InterPro" id="IPR051726">
    <property type="entry name" value="Chitin_Synth_Reg"/>
</dbReference>
<feature type="compositionally biased region" description="Low complexity" evidence="2">
    <location>
        <begin position="778"/>
        <end position="787"/>
    </location>
</feature>
<dbReference type="OrthoDB" id="272077at2759"/>
<feature type="compositionally biased region" description="Basic and acidic residues" evidence="2">
    <location>
        <begin position="841"/>
        <end position="854"/>
    </location>
</feature>
<dbReference type="PANTHER" id="PTHR46430:SF2">
    <property type="entry name" value="CHITIN SYNTHASE REGULATORY FACTOR 4"/>
    <property type="match status" value="1"/>
</dbReference>
<dbReference type="Gene3D" id="1.25.40.10">
    <property type="entry name" value="Tetratricopeptide repeat domain"/>
    <property type="match status" value="1"/>
</dbReference>
<dbReference type="Proteomes" id="UP000217199">
    <property type="component" value="Unassembled WGS sequence"/>
</dbReference>
<evidence type="ECO:0000256" key="2">
    <source>
        <dbReference type="SAM" id="MobiDB-lite"/>
    </source>
</evidence>
<evidence type="ECO:0000313" key="3">
    <source>
        <dbReference type="EMBL" id="PAV16763.1"/>
    </source>
</evidence>
<protein>
    <submittedName>
        <fullName evidence="3">HCP</fullName>
    </submittedName>
</protein>
<dbReference type="EMBL" id="NBII01000008">
    <property type="protein sequence ID" value="PAV16763.1"/>
    <property type="molecule type" value="Genomic_DNA"/>
</dbReference>
<evidence type="ECO:0000313" key="4">
    <source>
        <dbReference type="Proteomes" id="UP000217199"/>
    </source>
</evidence>
<dbReference type="AlphaFoldDB" id="A0A286UB01"/>
<feature type="region of interest" description="Disordered" evidence="2">
    <location>
        <begin position="1"/>
        <end position="60"/>
    </location>
</feature>
<dbReference type="Pfam" id="PF08238">
    <property type="entry name" value="Sel1"/>
    <property type="match status" value="2"/>
</dbReference>
<gene>
    <name evidence="3" type="ORF">PNOK_0838300</name>
</gene>
<organism evidence="3 4">
    <name type="scientific">Pyrrhoderma noxium</name>
    <dbReference type="NCBI Taxonomy" id="2282107"/>
    <lineage>
        <taxon>Eukaryota</taxon>
        <taxon>Fungi</taxon>
        <taxon>Dikarya</taxon>
        <taxon>Basidiomycota</taxon>
        <taxon>Agaricomycotina</taxon>
        <taxon>Agaricomycetes</taxon>
        <taxon>Hymenochaetales</taxon>
        <taxon>Hymenochaetaceae</taxon>
        <taxon>Pyrrhoderma</taxon>
    </lineage>
</organism>
<comment type="caution">
    <text evidence="3">The sequence shown here is derived from an EMBL/GenBank/DDBJ whole genome shotgun (WGS) entry which is preliminary data.</text>
</comment>
<dbReference type="InterPro" id="IPR011990">
    <property type="entry name" value="TPR-like_helical_dom_sf"/>
</dbReference>
<accession>A0A286UB01</accession>
<feature type="compositionally biased region" description="Polar residues" evidence="2">
    <location>
        <begin position="24"/>
        <end position="37"/>
    </location>
</feature>
<evidence type="ECO:0000256" key="1">
    <source>
        <dbReference type="ARBA" id="ARBA00022737"/>
    </source>
</evidence>
<dbReference type="PANTHER" id="PTHR46430">
    <property type="entry name" value="PROTEIN SKT5-RELATED"/>
    <property type="match status" value="1"/>
</dbReference>
<reference evidence="3 4" key="1">
    <citation type="journal article" date="2017" name="Mol. Ecol.">
        <title>Comparative and population genomic landscape of Phellinus noxius: A hypervariable fungus causing root rot in trees.</title>
        <authorList>
            <person name="Chung C.L."/>
            <person name="Lee T.J."/>
            <person name="Akiba M."/>
            <person name="Lee H.H."/>
            <person name="Kuo T.H."/>
            <person name="Liu D."/>
            <person name="Ke H.M."/>
            <person name="Yokoi T."/>
            <person name="Roa M.B."/>
            <person name="Lu M.J."/>
            <person name="Chang Y.Y."/>
            <person name="Ann P.J."/>
            <person name="Tsai J.N."/>
            <person name="Chen C.Y."/>
            <person name="Tzean S.S."/>
            <person name="Ota Y."/>
            <person name="Hattori T."/>
            <person name="Sahashi N."/>
            <person name="Liou R.F."/>
            <person name="Kikuchi T."/>
            <person name="Tsai I.J."/>
        </authorList>
    </citation>
    <scope>NUCLEOTIDE SEQUENCE [LARGE SCALE GENOMIC DNA]</scope>
    <source>
        <strain evidence="3 4">FFPRI411160</strain>
    </source>
</reference>
<keyword evidence="1" id="KW-0677">Repeat</keyword>
<name>A0A286UB01_9AGAM</name>
<dbReference type="SMART" id="SM00671">
    <property type="entry name" value="SEL1"/>
    <property type="match status" value="3"/>
</dbReference>
<feature type="compositionally biased region" description="Polar residues" evidence="2">
    <location>
        <begin position="900"/>
        <end position="915"/>
    </location>
</feature>
<dbReference type="InParanoid" id="A0A286UB01"/>
<proteinExistence type="predicted"/>
<feature type="compositionally biased region" description="Polar residues" evidence="2">
    <location>
        <begin position="50"/>
        <end position="60"/>
    </location>
</feature>
<feature type="region of interest" description="Disordered" evidence="2">
    <location>
        <begin position="761"/>
        <end position="974"/>
    </location>
</feature>
<keyword evidence="4" id="KW-1185">Reference proteome</keyword>
<dbReference type="InterPro" id="IPR006597">
    <property type="entry name" value="Sel1-like"/>
</dbReference>
<dbReference type="STRING" id="2282107.A0A286UB01"/>